<comment type="caution">
    <text evidence="6">The sequence shown here is derived from an EMBL/GenBank/DDBJ whole genome shotgun (WGS) entry which is preliminary data.</text>
</comment>
<keyword evidence="7" id="KW-1185">Reference proteome</keyword>
<dbReference type="PANTHER" id="PTHR35005:SF1">
    <property type="entry name" value="2-AMINO-5-FORMYLAMINO-6-RIBOSYLAMINOPYRIMIDIN-4(3H)-ONE 5'-MONOPHOSPHATE DEFORMYLASE"/>
    <property type="match status" value="1"/>
</dbReference>
<dbReference type="RefSeq" id="WP_306066407.1">
    <property type="nucleotide sequence ID" value="NZ_JAROCA020000001.1"/>
</dbReference>
<dbReference type="InterPro" id="IPR003785">
    <property type="entry name" value="Creatininase/forma_Hydrolase"/>
</dbReference>
<evidence type="ECO:0000313" key="7">
    <source>
        <dbReference type="Proteomes" id="UP001228376"/>
    </source>
</evidence>
<keyword evidence="3" id="KW-0378">Hydrolase</keyword>
<dbReference type="SUPFAM" id="SSF102215">
    <property type="entry name" value="Creatininase"/>
    <property type="match status" value="1"/>
</dbReference>
<accession>A0ABU5CJ99</accession>
<keyword evidence="4" id="KW-0862">Zinc</keyword>
<evidence type="ECO:0000256" key="1">
    <source>
        <dbReference type="ARBA" id="ARBA00001947"/>
    </source>
</evidence>
<dbReference type="EMBL" id="JAROCA020000001">
    <property type="protein sequence ID" value="MDY0406310.1"/>
    <property type="molecule type" value="Genomic_DNA"/>
</dbReference>
<protein>
    <submittedName>
        <fullName evidence="6">Creatininase family protein</fullName>
    </submittedName>
</protein>
<organism evidence="6 7">
    <name type="scientific">Tigheibacillus jepli</name>
    <dbReference type="NCBI Taxonomy" id="3035914"/>
    <lineage>
        <taxon>Bacteria</taxon>
        <taxon>Bacillati</taxon>
        <taxon>Bacillota</taxon>
        <taxon>Bacilli</taxon>
        <taxon>Bacillales</taxon>
        <taxon>Bacillaceae</taxon>
        <taxon>Tigheibacillus</taxon>
    </lineage>
</organism>
<dbReference type="Gene3D" id="3.40.50.10310">
    <property type="entry name" value="Creatininase"/>
    <property type="match status" value="1"/>
</dbReference>
<dbReference type="InterPro" id="IPR024087">
    <property type="entry name" value="Creatininase-like_sf"/>
</dbReference>
<reference evidence="6 7" key="1">
    <citation type="submission" date="2023-10" db="EMBL/GenBank/DDBJ databases">
        <title>179-bfca-hs.</title>
        <authorList>
            <person name="Miliotis G."/>
            <person name="Sengupta P."/>
            <person name="Hameed A."/>
            <person name="Chuvochina M."/>
            <person name="Mcdonagh F."/>
            <person name="Simpson A.C."/>
            <person name="Singh N.K."/>
            <person name="Rekha P.D."/>
            <person name="Raman K."/>
            <person name="Hugenholtz P."/>
            <person name="Venkateswaran K."/>
        </authorList>
    </citation>
    <scope>NUCLEOTIDE SEQUENCE [LARGE SCALE GENOMIC DNA]</scope>
    <source>
        <strain evidence="6 7">179-BFC-A-HS</strain>
    </source>
</reference>
<comment type="cofactor">
    <cofactor evidence="1">
        <name>Zn(2+)</name>
        <dbReference type="ChEBI" id="CHEBI:29105"/>
    </cofactor>
</comment>
<evidence type="ECO:0000256" key="5">
    <source>
        <dbReference type="ARBA" id="ARBA00024029"/>
    </source>
</evidence>
<evidence type="ECO:0000313" key="6">
    <source>
        <dbReference type="EMBL" id="MDY0406310.1"/>
    </source>
</evidence>
<proteinExistence type="inferred from homology"/>
<evidence type="ECO:0000256" key="4">
    <source>
        <dbReference type="ARBA" id="ARBA00022833"/>
    </source>
</evidence>
<name>A0ABU5CJ99_9BACI</name>
<sequence length="246" mass="27748">MKQWNEMTREEIEASCENLVIITIGATEQHGSHLPVSTDNFIVETIAKESVRRSNEQIPIILGPHIPFGFSHHHFLYAGAISLSIQTLLTVLKEIVESMVKSGFTKIFILNSHGGNDEIIRLAAKEIGYVHDVNIGAASYWSIAKDKFTVYLANTGLYDVGHAGQFETSLMMAIEPALVHMDRLQQKNSNRKATDLTFEDVVRIRPKSIWKEIDGYSDEPEKAQREIGELLLNQICNHVRHVQINN</sequence>
<evidence type="ECO:0000256" key="3">
    <source>
        <dbReference type="ARBA" id="ARBA00022801"/>
    </source>
</evidence>
<dbReference type="PANTHER" id="PTHR35005">
    <property type="entry name" value="3-DEHYDRO-SCYLLO-INOSOSE HYDROLASE"/>
    <property type="match status" value="1"/>
</dbReference>
<keyword evidence="2" id="KW-0479">Metal-binding</keyword>
<gene>
    <name evidence="6" type="ORF">P5G51_013725</name>
</gene>
<dbReference type="Pfam" id="PF02633">
    <property type="entry name" value="Creatininase"/>
    <property type="match status" value="1"/>
</dbReference>
<comment type="similarity">
    <text evidence="5">Belongs to the creatininase superfamily.</text>
</comment>
<evidence type="ECO:0000256" key="2">
    <source>
        <dbReference type="ARBA" id="ARBA00022723"/>
    </source>
</evidence>
<dbReference type="Proteomes" id="UP001228376">
    <property type="component" value="Unassembled WGS sequence"/>
</dbReference>